<sequence>MNKKMKWVVLSLCTLSAALFAAAVNEIAGDEEEKEEI</sequence>
<gene>
    <name evidence="2" type="ORF">SAMN05216508_101100</name>
</gene>
<name>A0A1I7EY87_9FIRM</name>
<keyword evidence="3" id="KW-1185">Reference proteome</keyword>
<dbReference type="AlphaFoldDB" id="A0A1I7EY87"/>
<protein>
    <submittedName>
        <fullName evidence="2">Uncharacterized protein</fullName>
    </submittedName>
</protein>
<evidence type="ECO:0000313" key="3">
    <source>
        <dbReference type="Proteomes" id="UP000198817"/>
    </source>
</evidence>
<evidence type="ECO:0000256" key="1">
    <source>
        <dbReference type="SAM" id="SignalP"/>
    </source>
</evidence>
<keyword evidence="1" id="KW-0732">Signal</keyword>
<feature type="chain" id="PRO_5039383696" evidence="1">
    <location>
        <begin position="22"/>
        <end position="37"/>
    </location>
</feature>
<organism evidence="2 3">
    <name type="scientific">Eubacterium pyruvativorans</name>
    <dbReference type="NCBI Taxonomy" id="155865"/>
    <lineage>
        <taxon>Bacteria</taxon>
        <taxon>Bacillati</taxon>
        <taxon>Bacillota</taxon>
        <taxon>Clostridia</taxon>
        <taxon>Eubacteriales</taxon>
        <taxon>Eubacteriaceae</taxon>
        <taxon>Eubacterium</taxon>
    </lineage>
</organism>
<accession>A0A1I7EY87</accession>
<reference evidence="2 3" key="1">
    <citation type="submission" date="2016-10" db="EMBL/GenBank/DDBJ databases">
        <authorList>
            <person name="de Groot N.N."/>
        </authorList>
    </citation>
    <scope>NUCLEOTIDE SEQUENCE [LARGE SCALE GENOMIC DNA]</scope>
    <source>
        <strain evidence="2 3">KHGC13</strain>
    </source>
</reference>
<dbReference type="EMBL" id="FPBT01000001">
    <property type="protein sequence ID" value="SFU28859.1"/>
    <property type="molecule type" value="Genomic_DNA"/>
</dbReference>
<dbReference type="Proteomes" id="UP000198817">
    <property type="component" value="Unassembled WGS sequence"/>
</dbReference>
<feature type="signal peptide" evidence="1">
    <location>
        <begin position="1"/>
        <end position="21"/>
    </location>
</feature>
<evidence type="ECO:0000313" key="2">
    <source>
        <dbReference type="EMBL" id="SFU28859.1"/>
    </source>
</evidence>
<proteinExistence type="predicted"/>